<evidence type="ECO:0000256" key="9">
    <source>
        <dbReference type="ARBA" id="ARBA00022898"/>
    </source>
</evidence>
<evidence type="ECO:0000256" key="13">
    <source>
        <dbReference type="ARBA" id="ARBA00049229"/>
    </source>
</evidence>
<keyword evidence="14" id="KW-0456">Lyase</keyword>
<organism evidence="14 15">
    <name type="scientific">Hansschlegelia plantiphila</name>
    <dbReference type="NCBI Taxonomy" id="374655"/>
    <lineage>
        <taxon>Bacteria</taxon>
        <taxon>Pseudomonadati</taxon>
        <taxon>Pseudomonadota</taxon>
        <taxon>Alphaproteobacteria</taxon>
        <taxon>Hyphomicrobiales</taxon>
        <taxon>Methylopilaceae</taxon>
        <taxon>Hansschlegelia</taxon>
    </lineage>
</organism>
<dbReference type="GO" id="GO:0004084">
    <property type="term" value="F:branched-chain-amino-acid transaminase activity"/>
    <property type="evidence" value="ECO:0007669"/>
    <property type="project" value="UniProtKB-EC"/>
</dbReference>
<comment type="catalytic activity">
    <reaction evidence="13">
        <text>L-leucine + 2-oxoglutarate = 4-methyl-2-oxopentanoate + L-glutamate</text>
        <dbReference type="Rhea" id="RHEA:18321"/>
        <dbReference type="ChEBI" id="CHEBI:16810"/>
        <dbReference type="ChEBI" id="CHEBI:17865"/>
        <dbReference type="ChEBI" id="CHEBI:29985"/>
        <dbReference type="ChEBI" id="CHEBI:57427"/>
        <dbReference type="EC" id="2.6.1.42"/>
    </reaction>
</comment>
<sequence length="279" mass="28793">MHRLNGVIQNPSAAAFDLGDRGLTLGDGLFETIAVFGGKPALLDRHLDRMIAAAAEIRLPVNRGLLEREVAALAGAGGDLVIRLTVTRGAGARGLAIPEGGSTTVIASSSPYPSSAMFTPVSLVTALVRRNPSSFASRAKTLSYLDNVLAYDAARSAGANDALMLNVSGRVACTSMANLFMVNKNLIVTPPIGEGVLPGVVRALVLELAPSVGLHPSERAMTPEEFADADAAFATNSVRLLTPVNAIDGEKKTGRGLGEAVIQRVAAAVAEACGATLQR</sequence>
<protein>
    <recommendedName>
        <fullName evidence="8">Probable branched-chain-amino-acid aminotransferase</fullName>
        <ecNumber evidence="7">2.6.1.42</ecNumber>
    </recommendedName>
</protein>
<keyword evidence="10" id="KW-0100">Branched-chain amino acid biosynthesis</keyword>
<comment type="pathway">
    <text evidence="4">Amino-acid biosynthesis; L-valine biosynthesis; L-valine from pyruvate: step 4/4.</text>
</comment>
<evidence type="ECO:0000256" key="1">
    <source>
        <dbReference type="ARBA" id="ARBA00001933"/>
    </source>
</evidence>
<dbReference type="EMBL" id="BSFI01000007">
    <property type="protein sequence ID" value="GLK67732.1"/>
    <property type="molecule type" value="Genomic_DNA"/>
</dbReference>
<dbReference type="InterPro" id="IPR050571">
    <property type="entry name" value="Class-IV_PLP-Dep_Aminotrnsfr"/>
</dbReference>
<dbReference type="InterPro" id="IPR001544">
    <property type="entry name" value="Aminotrans_IV"/>
</dbReference>
<evidence type="ECO:0000313" key="15">
    <source>
        <dbReference type="Proteomes" id="UP001143372"/>
    </source>
</evidence>
<reference evidence="14" key="1">
    <citation type="journal article" date="2014" name="Int. J. Syst. Evol. Microbiol.">
        <title>Complete genome sequence of Corynebacterium casei LMG S-19264T (=DSM 44701T), isolated from a smear-ripened cheese.</title>
        <authorList>
            <consortium name="US DOE Joint Genome Institute (JGI-PGF)"/>
            <person name="Walter F."/>
            <person name="Albersmeier A."/>
            <person name="Kalinowski J."/>
            <person name="Ruckert C."/>
        </authorList>
    </citation>
    <scope>NUCLEOTIDE SEQUENCE</scope>
    <source>
        <strain evidence="14">VKM B-2347</strain>
    </source>
</reference>
<keyword evidence="10" id="KW-0028">Amino-acid biosynthesis</keyword>
<comment type="catalytic activity">
    <reaction evidence="12">
        <text>L-isoleucine + 2-oxoglutarate = (S)-3-methyl-2-oxopentanoate + L-glutamate</text>
        <dbReference type="Rhea" id="RHEA:24801"/>
        <dbReference type="ChEBI" id="CHEBI:16810"/>
        <dbReference type="ChEBI" id="CHEBI:29985"/>
        <dbReference type="ChEBI" id="CHEBI:35146"/>
        <dbReference type="ChEBI" id="CHEBI:58045"/>
        <dbReference type="EC" id="2.6.1.42"/>
    </reaction>
</comment>
<dbReference type="GO" id="GO:0016829">
    <property type="term" value="F:lyase activity"/>
    <property type="evidence" value="ECO:0007669"/>
    <property type="project" value="UniProtKB-KW"/>
</dbReference>
<comment type="function">
    <text evidence="2">Acts on leucine, isoleucine and valine.</text>
</comment>
<evidence type="ECO:0000256" key="3">
    <source>
        <dbReference type="ARBA" id="ARBA00004824"/>
    </source>
</evidence>
<evidence type="ECO:0000256" key="7">
    <source>
        <dbReference type="ARBA" id="ARBA00013053"/>
    </source>
</evidence>
<dbReference type="PANTHER" id="PTHR42743:SF11">
    <property type="entry name" value="AMINODEOXYCHORISMATE LYASE"/>
    <property type="match status" value="1"/>
</dbReference>
<name>A0A9W6IZV6_9HYPH</name>
<evidence type="ECO:0000256" key="2">
    <source>
        <dbReference type="ARBA" id="ARBA00003109"/>
    </source>
</evidence>
<evidence type="ECO:0000256" key="11">
    <source>
        <dbReference type="ARBA" id="ARBA00048212"/>
    </source>
</evidence>
<evidence type="ECO:0000256" key="4">
    <source>
        <dbReference type="ARBA" id="ARBA00004931"/>
    </source>
</evidence>
<keyword evidence="9" id="KW-0663">Pyridoxal phosphate</keyword>
<dbReference type="Gene3D" id="3.20.10.10">
    <property type="entry name" value="D-amino Acid Aminotransferase, subunit A, domain 2"/>
    <property type="match status" value="1"/>
</dbReference>
<dbReference type="Gene3D" id="3.30.470.10">
    <property type="match status" value="1"/>
</dbReference>
<dbReference type="FunFam" id="3.20.10.10:FF:000002">
    <property type="entry name" value="D-alanine aminotransferase"/>
    <property type="match status" value="1"/>
</dbReference>
<comment type="pathway">
    <text evidence="3">Amino-acid biosynthesis; L-isoleucine biosynthesis; L-isoleucine from 2-oxobutanoate: step 4/4.</text>
</comment>
<evidence type="ECO:0000256" key="12">
    <source>
        <dbReference type="ARBA" id="ARBA00048798"/>
    </source>
</evidence>
<keyword evidence="15" id="KW-1185">Reference proteome</keyword>
<dbReference type="EC" id="2.6.1.42" evidence="7"/>
<dbReference type="AlphaFoldDB" id="A0A9W6IZV6"/>
<dbReference type="Pfam" id="PF01063">
    <property type="entry name" value="Aminotran_4"/>
    <property type="match status" value="1"/>
</dbReference>
<evidence type="ECO:0000256" key="6">
    <source>
        <dbReference type="ARBA" id="ARBA00009320"/>
    </source>
</evidence>
<dbReference type="Proteomes" id="UP001143372">
    <property type="component" value="Unassembled WGS sequence"/>
</dbReference>
<proteinExistence type="inferred from homology"/>
<reference evidence="14" key="2">
    <citation type="submission" date="2023-01" db="EMBL/GenBank/DDBJ databases">
        <authorList>
            <person name="Sun Q."/>
            <person name="Evtushenko L."/>
        </authorList>
    </citation>
    <scope>NUCLEOTIDE SEQUENCE</scope>
    <source>
        <strain evidence="14">VKM B-2347</strain>
    </source>
</reference>
<comment type="similarity">
    <text evidence="6">Belongs to the class-IV pyridoxal-phosphate-dependent aminotransferase family.</text>
</comment>
<comment type="caution">
    <text evidence="14">The sequence shown here is derived from an EMBL/GenBank/DDBJ whole genome shotgun (WGS) entry which is preliminary data.</text>
</comment>
<evidence type="ECO:0000313" key="14">
    <source>
        <dbReference type="EMBL" id="GLK67732.1"/>
    </source>
</evidence>
<dbReference type="PANTHER" id="PTHR42743">
    <property type="entry name" value="AMINO-ACID AMINOTRANSFERASE"/>
    <property type="match status" value="1"/>
</dbReference>
<dbReference type="SUPFAM" id="SSF56752">
    <property type="entry name" value="D-aminoacid aminotransferase-like PLP-dependent enzymes"/>
    <property type="match status" value="1"/>
</dbReference>
<gene>
    <name evidence="14" type="ORF">GCM10008179_13700</name>
</gene>
<comment type="pathway">
    <text evidence="5">Amino-acid biosynthesis; L-leucine biosynthesis; L-leucine from 3-methyl-2-oxobutanoate: step 4/4.</text>
</comment>
<dbReference type="RefSeq" id="WP_271167985.1">
    <property type="nucleotide sequence ID" value="NZ_BSFI01000007.1"/>
</dbReference>
<evidence type="ECO:0000256" key="8">
    <source>
        <dbReference type="ARBA" id="ARBA00014472"/>
    </source>
</evidence>
<dbReference type="GO" id="GO:0008652">
    <property type="term" value="P:amino acid biosynthetic process"/>
    <property type="evidence" value="ECO:0007669"/>
    <property type="project" value="UniProtKB-ARBA"/>
</dbReference>
<evidence type="ECO:0000256" key="10">
    <source>
        <dbReference type="ARBA" id="ARBA00023304"/>
    </source>
</evidence>
<evidence type="ECO:0000256" key="5">
    <source>
        <dbReference type="ARBA" id="ARBA00005072"/>
    </source>
</evidence>
<accession>A0A9W6IZV6</accession>
<dbReference type="InterPro" id="IPR043131">
    <property type="entry name" value="BCAT-like_N"/>
</dbReference>
<comment type="cofactor">
    <cofactor evidence="1">
        <name>pyridoxal 5'-phosphate</name>
        <dbReference type="ChEBI" id="CHEBI:597326"/>
    </cofactor>
</comment>
<dbReference type="GO" id="GO:0009082">
    <property type="term" value="P:branched-chain amino acid biosynthetic process"/>
    <property type="evidence" value="ECO:0007669"/>
    <property type="project" value="UniProtKB-KW"/>
</dbReference>
<comment type="catalytic activity">
    <reaction evidence="11">
        <text>L-valine + 2-oxoglutarate = 3-methyl-2-oxobutanoate + L-glutamate</text>
        <dbReference type="Rhea" id="RHEA:24813"/>
        <dbReference type="ChEBI" id="CHEBI:11851"/>
        <dbReference type="ChEBI" id="CHEBI:16810"/>
        <dbReference type="ChEBI" id="CHEBI:29985"/>
        <dbReference type="ChEBI" id="CHEBI:57762"/>
        <dbReference type="EC" id="2.6.1.42"/>
    </reaction>
</comment>
<dbReference type="InterPro" id="IPR036038">
    <property type="entry name" value="Aminotransferase-like"/>
</dbReference>
<dbReference type="InterPro" id="IPR043132">
    <property type="entry name" value="BCAT-like_C"/>
</dbReference>